<comment type="cofactor">
    <cofactor evidence="1 13">
        <name>heme</name>
        <dbReference type="ChEBI" id="CHEBI:30413"/>
    </cofactor>
</comment>
<dbReference type="InterPro" id="IPR017972">
    <property type="entry name" value="Cyt_P450_CS"/>
</dbReference>
<keyword evidence="11 14" id="KW-0503">Monooxygenase</keyword>
<evidence type="ECO:0000256" key="3">
    <source>
        <dbReference type="ARBA" id="ARBA00005179"/>
    </source>
</evidence>
<keyword evidence="16" id="KW-1185">Reference proteome</keyword>
<dbReference type="Gene3D" id="1.10.630.10">
    <property type="entry name" value="Cytochrome P450"/>
    <property type="match status" value="1"/>
</dbReference>
<evidence type="ECO:0000256" key="9">
    <source>
        <dbReference type="ARBA" id="ARBA00023002"/>
    </source>
</evidence>
<evidence type="ECO:0000256" key="8">
    <source>
        <dbReference type="ARBA" id="ARBA00022989"/>
    </source>
</evidence>
<gene>
    <name evidence="15" type="ORF">EIP91_001722</name>
</gene>
<keyword evidence="7 13" id="KW-0479">Metal-binding</keyword>
<dbReference type="GO" id="GO:0020037">
    <property type="term" value="F:heme binding"/>
    <property type="evidence" value="ECO:0007669"/>
    <property type="project" value="InterPro"/>
</dbReference>
<dbReference type="GO" id="GO:0016020">
    <property type="term" value="C:membrane"/>
    <property type="evidence" value="ECO:0007669"/>
    <property type="project" value="UniProtKB-SubCell"/>
</dbReference>
<comment type="pathway">
    <text evidence="3">Secondary metabolite biosynthesis.</text>
</comment>
<evidence type="ECO:0000313" key="15">
    <source>
        <dbReference type="EMBL" id="TCD66168.1"/>
    </source>
</evidence>
<evidence type="ECO:0000256" key="13">
    <source>
        <dbReference type="PIRSR" id="PIRSR602401-1"/>
    </source>
</evidence>
<dbReference type="EMBL" id="RWJN01000147">
    <property type="protein sequence ID" value="TCD66168.1"/>
    <property type="molecule type" value="Genomic_DNA"/>
</dbReference>
<dbReference type="Proteomes" id="UP000292702">
    <property type="component" value="Unassembled WGS sequence"/>
</dbReference>
<comment type="caution">
    <text evidence="15">The sequence shown here is derived from an EMBL/GenBank/DDBJ whole genome shotgun (WGS) entry which is preliminary data.</text>
</comment>
<reference evidence="15 16" key="1">
    <citation type="submission" date="2018-11" db="EMBL/GenBank/DDBJ databases">
        <title>Genome assembly of Steccherinum ochraceum LE-BIN_3174, the white-rot fungus of the Steccherinaceae family (The Residual Polyporoid clade, Polyporales, Basidiomycota).</title>
        <authorList>
            <person name="Fedorova T.V."/>
            <person name="Glazunova O.A."/>
            <person name="Landesman E.O."/>
            <person name="Moiseenko K.V."/>
            <person name="Psurtseva N.V."/>
            <person name="Savinova O.S."/>
            <person name="Shakhova N.V."/>
            <person name="Tyazhelova T.V."/>
            <person name="Vasina D.V."/>
        </authorList>
    </citation>
    <scope>NUCLEOTIDE SEQUENCE [LARGE SCALE GENOMIC DNA]</scope>
    <source>
        <strain evidence="15 16">LE-BIN_3174</strain>
    </source>
</reference>
<dbReference type="GO" id="GO:0004497">
    <property type="term" value="F:monooxygenase activity"/>
    <property type="evidence" value="ECO:0007669"/>
    <property type="project" value="UniProtKB-KW"/>
</dbReference>
<evidence type="ECO:0000256" key="14">
    <source>
        <dbReference type="RuleBase" id="RU000461"/>
    </source>
</evidence>
<dbReference type="GO" id="GO:0016705">
    <property type="term" value="F:oxidoreductase activity, acting on paired donors, with incorporation or reduction of molecular oxygen"/>
    <property type="evidence" value="ECO:0007669"/>
    <property type="project" value="InterPro"/>
</dbReference>
<comment type="subcellular location">
    <subcellularLocation>
        <location evidence="2">Membrane</location>
        <topology evidence="2">Single-pass membrane protein</topology>
    </subcellularLocation>
</comment>
<dbReference type="OrthoDB" id="1055148at2759"/>
<feature type="binding site" description="axial binding residue" evidence="13">
    <location>
        <position position="433"/>
    </location>
    <ligand>
        <name>heme</name>
        <dbReference type="ChEBI" id="CHEBI:30413"/>
    </ligand>
    <ligandPart>
        <name>Fe</name>
        <dbReference type="ChEBI" id="CHEBI:18248"/>
    </ligandPart>
</feature>
<keyword evidence="12" id="KW-0472">Membrane</keyword>
<dbReference type="CDD" id="cd11065">
    <property type="entry name" value="CYP64-like"/>
    <property type="match status" value="1"/>
</dbReference>
<dbReference type="InterPro" id="IPR001128">
    <property type="entry name" value="Cyt_P450"/>
</dbReference>
<sequence length="508" mass="58511">MFESVFGLDVIVSVTVLYLVYRTYQTNRHGPLPPGPKGWPLVGYLDMPKTYFWTKHAELGQTYGDIVSLTVLGRRFVILNSRRHIVELFEKRYQNYGDRPDFQMITNIAGWNRATVFMPVSDLWKEHRRNFSRLFGTKTLFSKFYGDEILETRKFMRNLLHAPDKLDDHIRYWAGAMILKIVYGYEIKPGNDPFVEIVDEAMSQFIYLSRPGAYMVDFFPWMRFIPSWFPGAHFKREGKKFRSTMDDMIHVPFNYVKDKMKEGNAPPSYVANLLSSDDYTPDQDWGIKTSAATVYAGGADTTSAQVHGFYLLMLLWPDAQRKAQEEIDKVVGTHRLPDFGDREHLPYTEALLKECMRLHSAVPLNGPRRALKDDVQDGYFIPKGSLIQPNIWSILHDPEVYPDPMNFVPERWLVDDPPPHPREFIFGFGRRICPGMIMADASFYISSVMTLALFDVRASKDSPKSFTQGDGGVLDGQSICHPKHFSCNITPRSRKAEELIMSVEHEEA</sequence>
<evidence type="ECO:0000256" key="11">
    <source>
        <dbReference type="ARBA" id="ARBA00023033"/>
    </source>
</evidence>
<dbReference type="SUPFAM" id="SSF48264">
    <property type="entry name" value="Cytochrome P450"/>
    <property type="match status" value="1"/>
</dbReference>
<evidence type="ECO:0000256" key="4">
    <source>
        <dbReference type="ARBA" id="ARBA00010617"/>
    </source>
</evidence>
<name>A0A4R0RQR7_9APHY</name>
<dbReference type="InterPro" id="IPR036396">
    <property type="entry name" value="Cyt_P450_sf"/>
</dbReference>
<keyword evidence="10 13" id="KW-0408">Iron</keyword>
<evidence type="ECO:0000256" key="12">
    <source>
        <dbReference type="ARBA" id="ARBA00023136"/>
    </source>
</evidence>
<dbReference type="PANTHER" id="PTHR46300:SF7">
    <property type="entry name" value="P450, PUTATIVE (EUROFUNG)-RELATED"/>
    <property type="match status" value="1"/>
</dbReference>
<dbReference type="InterPro" id="IPR002401">
    <property type="entry name" value="Cyt_P450_E_grp-I"/>
</dbReference>
<dbReference type="InterPro" id="IPR050364">
    <property type="entry name" value="Cytochrome_P450_fung"/>
</dbReference>
<evidence type="ECO:0008006" key="17">
    <source>
        <dbReference type="Google" id="ProtNLM"/>
    </source>
</evidence>
<evidence type="ECO:0000256" key="6">
    <source>
        <dbReference type="ARBA" id="ARBA00022692"/>
    </source>
</evidence>
<protein>
    <recommendedName>
        <fullName evidence="17">Cytochrome P450</fullName>
    </recommendedName>
</protein>
<dbReference type="PRINTS" id="PR00463">
    <property type="entry name" value="EP450I"/>
</dbReference>
<evidence type="ECO:0000256" key="10">
    <source>
        <dbReference type="ARBA" id="ARBA00023004"/>
    </source>
</evidence>
<keyword evidence="6" id="KW-0812">Transmembrane</keyword>
<dbReference type="STRING" id="92696.A0A4R0RQR7"/>
<keyword evidence="9 14" id="KW-0560">Oxidoreductase</keyword>
<accession>A0A4R0RQR7</accession>
<organism evidence="15 16">
    <name type="scientific">Steccherinum ochraceum</name>
    <dbReference type="NCBI Taxonomy" id="92696"/>
    <lineage>
        <taxon>Eukaryota</taxon>
        <taxon>Fungi</taxon>
        <taxon>Dikarya</taxon>
        <taxon>Basidiomycota</taxon>
        <taxon>Agaricomycotina</taxon>
        <taxon>Agaricomycetes</taxon>
        <taxon>Polyporales</taxon>
        <taxon>Steccherinaceae</taxon>
        <taxon>Steccherinum</taxon>
    </lineage>
</organism>
<evidence type="ECO:0000313" key="16">
    <source>
        <dbReference type="Proteomes" id="UP000292702"/>
    </source>
</evidence>
<keyword evidence="5 13" id="KW-0349">Heme</keyword>
<evidence type="ECO:0000256" key="7">
    <source>
        <dbReference type="ARBA" id="ARBA00022723"/>
    </source>
</evidence>
<dbReference type="AlphaFoldDB" id="A0A4R0RQR7"/>
<evidence type="ECO:0000256" key="2">
    <source>
        <dbReference type="ARBA" id="ARBA00004167"/>
    </source>
</evidence>
<dbReference type="Pfam" id="PF00067">
    <property type="entry name" value="p450"/>
    <property type="match status" value="1"/>
</dbReference>
<comment type="similarity">
    <text evidence="4 14">Belongs to the cytochrome P450 family.</text>
</comment>
<dbReference type="PROSITE" id="PS00086">
    <property type="entry name" value="CYTOCHROME_P450"/>
    <property type="match status" value="1"/>
</dbReference>
<dbReference type="GO" id="GO:0005506">
    <property type="term" value="F:iron ion binding"/>
    <property type="evidence" value="ECO:0007669"/>
    <property type="project" value="InterPro"/>
</dbReference>
<proteinExistence type="inferred from homology"/>
<dbReference type="PANTHER" id="PTHR46300">
    <property type="entry name" value="P450, PUTATIVE (EUROFUNG)-RELATED-RELATED"/>
    <property type="match status" value="1"/>
</dbReference>
<keyword evidence="8" id="KW-1133">Transmembrane helix</keyword>
<evidence type="ECO:0000256" key="5">
    <source>
        <dbReference type="ARBA" id="ARBA00022617"/>
    </source>
</evidence>
<evidence type="ECO:0000256" key="1">
    <source>
        <dbReference type="ARBA" id="ARBA00001971"/>
    </source>
</evidence>